<sequence length="136" mass="15473">MTQIRRRSLEIPVGETGMLGRECPRCRSQFKIDLERYEERGFMNLRCPYCKFISELDSFTTGEQRGYLYSVTRNFALSTMEDLLEDAFSGLSGSSSDGIDIEVDADDVYFGRVETEPPRISGDLVDDVCEECGFSF</sequence>
<name>A0A830FLD4_9EURY</name>
<protein>
    <submittedName>
        <fullName evidence="1">Uncharacterized protein</fullName>
    </submittedName>
</protein>
<evidence type="ECO:0000313" key="2">
    <source>
        <dbReference type="Proteomes" id="UP000607197"/>
    </source>
</evidence>
<keyword evidence="2" id="KW-1185">Reference proteome</keyword>
<dbReference type="AlphaFoldDB" id="A0A830FLD4"/>
<dbReference type="EMBL" id="BMPG01000003">
    <property type="protein sequence ID" value="GGL67158.1"/>
    <property type="molecule type" value="Genomic_DNA"/>
</dbReference>
<dbReference type="Proteomes" id="UP000607197">
    <property type="component" value="Unassembled WGS sequence"/>
</dbReference>
<organism evidence="1 2">
    <name type="scientific">Halocalculus aciditolerans</name>
    <dbReference type="NCBI Taxonomy" id="1383812"/>
    <lineage>
        <taxon>Archaea</taxon>
        <taxon>Methanobacteriati</taxon>
        <taxon>Methanobacteriota</taxon>
        <taxon>Stenosarchaea group</taxon>
        <taxon>Halobacteria</taxon>
        <taxon>Halobacteriales</taxon>
        <taxon>Halobacteriaceae</taxon>
        <taxon>Halocalculus</taxon>
    </lineage>
</organism>
<proteinExistence type="predicted"/>
<evidence type="ECO:0000313" key="1">
    <source>
        <dbReference type="EMBL" id="GGL67158.1"/>
    </source>
</evidence>
<reference evidence="1" key="1">
    <citation type="journal article" date="2014" name="Int. J. Syst. Evol. Microbiol.">
        <title>Complete genome sequence of Corynebacterium casei LMG S-19264T (=DSM 44701T), isolated from a smear-ripened cheese.</title>
        <authorList>
            <consortium name="US DOE Joint Genome Institute (JGI-PGF)"/>
            <person name="Walter F."/>
            <person name="Albersmeier A."/>
            <person name="Kalinowski J."/>
            <person name="Ruckert C."/>
        </authorList>
    </citation>
    <scope>NUCLEOTIDE SEQUENCE</scope>
    <source>
        <strain evidence="1">JCM 19596</strain>
    </source>
</reference>
<accession>A0A830FLD4</accession>
<comment type="caution">
    <text evidence="1">The sequence shown here is derived from an EMBL/GenBank/DDBJ whole genome shotgun (WGS) entry which is preliminary data.</text>
</comment>
<gene>
    <name evidence="1" type="ORF">GCM10009039_26470</name>
</gene>
<reference evidence="1" key="2">
    <citation type="submission" date="2020-09" db="EMBL/GenBank/DDBJ databases">
        <authorList>
            <person name="Sun Q."/>
            <person name="Ohkuma M."/>
        </authorList>
    </citation>
    <scope>NUCLEOTIDE SEQUENCE</scope>
    <source>
        <strain evidence="1">JCM 19596</strain>
    </source>
</reference>